<comment type="subcellular location">
    <subcellularLocation>
        <location evidence="5">Cell membrane</location>
        <topology evidence="5">Multi-pass membrane protein</topology>
    </subcellularLocation>
    <subcellularLocation>
        <location evidence="1">Membrane</location>
        <topology evidence="1">Multi-pass membrane protein</topology>
    </subcellularLocation>
</comment>
<feature type="transmembrane region" description="Helical" evidence="5">
    <location>
        <begin position="73"/>
        <end position="94"/>
    </location>
</feature>
<dbReference type="PRINTS" id="PR01840">
    <property type="entry name" value="TATCFAMILY"/>
</dbReference>
<keyword evidence="5" id="KW-0813">Transport</keyword>
<dbReference type="GO" id="GO:0009977">
    <property type="term" value="F:proton motive force dependent protein transmembrane transporter activity"/>
    <property type="evidence" value="ECO:0007669"/>
    <property type="project" value="TreeGrafter"/>
</dbReference>
<evidence type="ECO:0000256" key="4">
    <source>
        <dbReference type="ARBA" id="ARBA00023136"/>
    </source>
</evidence>
<dbReference type="OrthoDB" id="9777044at2"/>
<dbReference type="InterPro" id="IPR002033">
    <property type="entry name" value="TatC"/>
</dbReference>
<feature type="transmembrane region" description="Helical" evidence="5">
    <location>
        <begin position="106"/>
        <end position="133"/>
    </location>
</feature>
<dbReference type="EMBL" id="CP022188">
    <property type="protein sequence ID" value="AWI78211.1"/>
    <property type="molecule type" value="Genomic_DNA"/>
</dbReference>
<keyword evidence="5" id="KW-1003">Cell membrane</keyword>
<feature type="transmembrane region" description="Helical" evidence="5">
    <location>
        <begin position="153"/>
        <end position="178"/>
    </location>
</feature>
<dbReference type="Proteomes" id="UP000244902">
    <property type="component" value="Chromosome"/>
</dbReference>
<dbReference type="PANTHER" id="PTHR30371:SF0">
    <property type="entry name" value="SEC-INDEPENDENT PROTEIN TRANSLOCASE PROTEIN TATC, CHLOROPLASTIC-RELATED"/>
    <property type="match status" value="1"/>
</dbReference>
<evidence type="ECO:0000256" key="1">
    <source>
        <dbReference type="ARBA" id="ARBA00004141"/>
    </source>
</evidence>
<comment type="subunit">
    <text evidence="5">The Tat system comprises two distinct complexes: a TatABC complex, containing multiple copies of TatA, TatB and TatC subunits, and a separate TatA complex, containing only TatA subunits. Substrates initially bind to the TatABC complex, which probably triggers association of the separate TatA complex to form the active translocon.</text>
</comment>
<reference evidence="6 7" key="1">
    <citation type="submission" date="2017-06" db="EMBL/GenBank/DDBJ databases">
        <title>Azoarcus sp. TSNA42 complete genome sequence.</title>
        <authorList>
            <person name="Woo J.-H."/>
            <person name="Kim H.-S."/>
        </authorList>
    </citation>
    <scope>NUCLEOTIDE SEQUENCE [LARGE SCALE GENOMIC DNA]</scope>
    <source>
        <strain evidence="6 7">TSNA42</strain>
    </source>
</reference>
<gene>
    <name evidence="5 6" type="primary">tatC</name>
    <name evidence="6" type="ORF">CEW87_01905</name>
</gene>
<keyword evidence="4 5" id="KW-0472">Membrane</keyword>
<feature type="transmembrane region" description="Helical" evidence="5">
    <location>
        <begin position="20"/>
        <end position="38"/>
    </location>
</feature>
<dbReference type="HAMAP" id="MF_00902">
    <property type="entry name" value="TatC"/>
    <property type="match status" value="1"/>
</dbReference>
<evidence type="ECO:0000256" key="2">
    <source>
        <dbReference type="ARBA" id="ARBA00022692"/>
    </source>
</evidence>
<keyword evidence="2 5" id="KW-0812">Transmembrane</keyword>
<protein>
    <recommendedName>
        <fullName evidence="5">Sec-independent protein translocase protein TatC</fullName>
    </recommendedName>
</protein>
<evidence type="ECO:0000256" key="5">
    <source>
        <dbReference type="HAMAP-Rule" id="MF_00902"/>
    </source>
</evidence>
<dbReference type="GO" id="GO:0033281">
    <property type="term" value="C:TAT protein transport complex"/>
    <property type="evidence" value="ECO:0007669"/>
    <property type="project" value="UniProtKB-UniRule"/>
</dbReference>
<comment type="caution">
    <text evidence="5">Lacks conserved residue(s) required for the propagation of feature annotation.</text>
</comment>
<name>A0A2U8GX82_9RHOO</name>
<dbReference type="GO" id="GO:0043953">
    <property type="term" value="P:protein transport by the Tat complex"/>
    <property type="evidence" value="ECO:0007669"/>
    <property type="project" value="UniProtKB-UniRule"/>
</dbReference>
<dbReference type="AlphaFoldDB" id="A0A2U8GX82"/>
<comment type="function">
    <text evidence="5">Part of the twin-arginine translocation (Tat) system that transports large folded proteins containing a characteristic twin-arginine motif in their signal peptide across membranes. Together with TatB, TatC is part of a receptor directly interacting with Tat signal peptides.</text>
</comment>
<evidence type="ECO:0000313" key="6">
    <source>
        <dbReference type="EMBL" id="AWI78211.1"/>
    </source>
</evidence>
<dbReference type="RefSeq" id="WP_108971221.1">
    <property type="nucleotide sequence ID" value="NZ_CP022188.1"/>
</dbReference>
<keyword evidence="3 5" id="KW-1133">Transmembrane helix</keyword>
<dbReference type="Pfam" id="PF00902">
    <property type="entry name" value="TatC"/>
    <property type="match status" value="1"/>
</dbReference>
<dbReference type="GO" id="GO:0065002">
    <property type="term" value="P:intracellular protein transmembrane transport"/>
    <property type="evidence" value="ECO:0007669"/>
    <property type="project" value="TreeGrafter"/>
</dbReference>
<proteinExistence type="inferred from homology"/>
<feature type="transmembrane region" description="Helical" evidence="5">
    <location>
        <begin position="190"/>
        <end position="206"/>
    </location>
</feature>
<dbReference type="PANTHER" id="PTHR30371">
    <property type="entry name" value="SEC-INDEPENDENT PROTEIN TRANSLOCASE PROTEIN TATC"/>
    <property type="match status" value="1"/>
</dbReference>
<comment type="similarity">
    <text evidence="5">Belongs to the TatC family.</text>
</comment>
<dbReference type="NCBIfam" id="TIGR00945">
    <property type="entry name" value="tatC"/>
    <property type="match status" value="1"/>
</dbReference>
<organism evidence="6 7">
    <name type="scientific">Parazoarcus communis</name>
    <dbReference type="NCBI Taxonomy" id="41977"/>
    <lineage>
        <taxon>Bacteria</taxon>
        <taxon>Pseudomonadati</taxon>
        <taxon>Pseudomonadota</taxon>
        <taxon>Betaproteobacteria</taxon>
        <taxon>Rhodocyclales</taxon>
        <taxon>Zoogloeaceae</taxon>
        <taxon>Parazoarcus</taxon>
    </lineage>
</organism>
<evidence type="ECO:0000256" key="3">
    <source>
        <dbReference type="ARBA" id="ARBA00022989"/>
    </source>
</evidence>
<evidence type="ECO:0000313" key="7">
    <source>
        <dbReference type="Proteomes" id="UP000244902"/>
    </source>
</evidence>
<keyword evidence="5" id="KW-0653">Protein transport</keyword>
<accession>A0A2U8GX82</accession>
<sequence length="267" mass="29591">MNEMQETFIAHLVELRDRLLRAMVALVIVFICLMPWAGEIYDVLAKPMMDTLPEGTHMIATGVVTPFFVPVKVTMMVAFVLALPVVLYQAWAFVAPGLYAHERKLAIPLVAGSTLLFLVGMAFCYFFVFGTVFRFIAEFAPKSIVPAPDIEQYLSFVMSMFIAFGLTFEVPIAVILLVKAGVVTVAKLREIRPYVVVGAFVIAAIITPPDVISQFMLAVPMCLLYELGIMLANMISKPAAEPDYVAPTAVEMDRELDRIEDAEREGK</sequence>
<keyword evidence="5" id="KW-0811">Translocation</keyword>